<gene>
    <name evidence="1" type="ORF">ACFSC9_13445</name>
</gene>
<dbReference type="EMBL" id="JBHUEH010000016">
    <property type="protein sequence ID" value="MFD1886527.1"/>
    <property type="molecule type" value="Genomic_DNA"/>
</dbReference>
<reference evidence="2" key="1">
    <citation type="journal article" date="2019" name="Int. J. Syst. Evol. Microbiol.">
        <title>The Global Catalogue of Microorganisms (GCM) 10K type strain sequencing project: providing services to taxonomists for standard genome sequencing and annotation.</title>
        <authorList>
            <consortium name="The Broad Institute Genomics Platform"/>
            <consortium name="The Broad Institute Genome Sequencing Center for Infectious Disease"/>
            <person name="Wu L."/>
            <person name="Ma J."/>
        </authorList>
    </citation>
    <scope>NUCLEOTIDE SEQUENCE [LARGE SCALE GENOMIC DNA]</scope>
    <source>
        <strain evidence="2">CCUG 54950</strain>
    </source>
</reference>
<dbReference type="Proteomes" id="UP001597233">
    <property type="component" value="Unassembled WGS sequence"/>
</dbReference>
<evidence type="ECO:0000313" key="2">
    <source>
        <dbReference type="Proteomes" id="UP001597233"/>
    </source>
</evidence>
<keyword evidence="2" id="KW-1185">Reference proteome</keyword>
<sequence>MPKKVITPHKSILNQSVSGNVYSPIVEDVYVPVSNDVYSDTNDQSKTNLETFNVDQLDQYPDVKKFIYDNGYEDKLKKPNETSDEIIRKFNLQSHTLGISAETEQEVGAEDAKRIMSAYGIEQPKNVVQNFEQFVIVERNNTISEQVASVSNVWYINYITTNAGFTVNVTNVGKDPLDSVSGVLRKFDLSAKTFT</sequence>
<comment type="caution">
    <text evidence="1">The sequence shown here is derived from an EMBL/GenBank/DDBJ whole genome shotgun (WGS) entry which is preliminary data.</text>
</comment>
<protein>
    <submittedName>
        <fullName evidence="1">Uncharacterized protein</fullName>
    </submittedName>
</protein>
<name>A0ABW4RJN6_9BACL</name>
<accession>A0ABW4RJN6</accession>
<organism evidence="1 2">
    <name type="scientific">Paenibacillus wenxiniae</name>
    <dbReference type="NCBI Taxonomy" id="1636843"/>
    <lineage>
        <taxon>Bacteria</taxon>
        <taxon>Bacillati</taxon>
        <taxon>Bacillota</taxon>
        <taxon>Bacilli</taxon>
        <taxon>Bacillales</taxon>
        <taxon>Paenibacillaceae</taxon>
        <taxon>Paenibacillus</taxon>
    </lineage>
</organism>
<proteinExistence type="predicted"/>
<evidence type="ECO:0000313" key="1">
    <source>
        <dbReference type="EMBL" id="MFD1886527.1"/>
    </source>
</evidence>
<dbReference type="RefSeq" id="WP_347325471.1">
    <property type="nucleotide sequence ID" value="NZ_JBCGUH010000006.1"/>
</dbReference>